<gene>
    <name evidence="1" type="ORF">UFOVP421_34</name>
</gene>
<protein>
    <submittedName>
        <fullName evidence="1">Uncharacterized protein</fullName>
    </submittedName>
</protein>
<proteinExistence type="predicted"/>
<name>A0A6J5M714_9CAUD</name>
<reference evidence="1" key="1">
    <citation type="submission" date="2020-04" db="EMBL/GenBank/DDBJ databases">
        <authorList>
            <person name="Chiriac C."/>
            <person name="Salcher M."/>
            <person name="Ghai R."/>
            <person name="Kavagutti S V."/>
        </authorList>
    </citation>
    <scope>NUCLEOTIDE SEQUENCE</scope>
</reference>
<sequence length="68" mass="7151">MTSSDRAAWREGVADSAVFLRAMAARIRANAQGCAIALTNASTLEMAADELAETPPVREPTGLEFRGG</sequence>
<accession>A0A6J5M714</accession>
<dbReference type="EMBL" id="LR796402">
    <property type="protein sequence ID" value="CAB4141941.1"/>
    <property type="molecule type" value="Genomic_DNA"/>
</dbReference>
<evidence type="ECO:0000313" key="1">
    <source>
        <dbReference type="EMBL" id="CAB4141941.1"/>
    </source>
</evidence>
<organism evidence="1">
    <name type="scientific">uncultured Caudovirales phage</name>
    <dbReference type="NCBI Taxonomy" id="2100421"/>
    <lineage>
        <taxon>Viruses</taxon>
        <taxon>Duplodnaviria</taxon>
        <taxon>Heunggongvirae</taxon>
        <taxon>Uroviricota</taxon>
        <taxon>Caudoviricetes</taxon>
        <taxon>Peduoviridae</taxon>
        <taxon>Maltschvirus</taxon>
        <taxon>Maltschvirus maltsch</taxon>
    </lineage>
</organism>